<comment type="caution">
    <text evidence="1">The sequence shown here is derived from an EMBL/GenBank/DDBJ whole genome shotgun (WGS) entry which is preliminary data.</text>
</comment>
<keyword evidence="2" id="KW-1185">Reference proteome</keyword>
<reference evidence="1 2" key="1">
    <citation type="submission" date="2020-10" db="EMBL/GenBank/DDBJ databases">
        <title>Identification of Nocardia species via Next-generation sequencing and recognition of intraspecies genetic diversity.</title>
        <authorList>
            <person name="Li P."/>
            <person name="Li P."/>
            <person name="Lu B."/>
        </authorList>
    </citation>
    <scope>NUCLEOTIDE SEQUENCE [LARGE SCALE GENOMIC DNA]</scope>
    <source>
        <strain evidence="1 2">BJ06-0157</strain>
    </source>
</reference>
<evidence type="ECO:0000313" key="1">
    <source>
        <dbReference type="EMBL" id="MBF6302313.1"/>
    </source>
</evidence>
<protein>
    <submittedName>
        <fullName evidence="1">Uncharacterized protein</fullName>
    </submittedName>
</protein>
<evidence type="ECO:0000313" key="2">
    <source>
        <dbReference type="Proteomes" id="UP000702209"/>
    </source>
</evidence>
<name>A0ABS0D2H2_9NOCA</name>
<sequence>MAPLFQSLSSQTCTLSREFDDREFSERLDAVLSAEIRRRLGPGGMAAIEELMHLHQQGVLDAVVVEDGELNFYVVEREFYVSDQVPTRPS</sequence>
<dbReference type="Proteomes" id="UP000702209">
    <property type="component" value="Unassembled WGS sequence"/>
</dbReference>
<organism evidence="1 2">
    <name type="scientific">Nocardia amamiensis</name>
    <dbReference type="NCBI Taxonomy" id="404578"/>
    <lineage>
        <taxon>Bacteria</taxon>
        <taxon>Bacillati</taxon>
        <taxon>Actinomycetota</taxon>
        <taxon>Actinomycetes</taxon>
        <taxon>Mycobacteriales</taxon>
        <taxon>Nocardiaceae</taxon>
        <taxon>Nocardia</taxon>
    </lineage>
</organism>
<gene>
    <name evidence="1" type="ORF">IU459_32940</name>
</gene>
<proteinExistence type="predicted"/>
<accession>A0ABS0D2H2</accession>
<dbReference type="EMBL" id="JADLQX010000040">
    <property type="protein sequence ID" value="MBF6302313.1"/>
    <property type="molecule type" value="Genomic_DNA"/>
</dbReference>
<dbReference type="RefSeq" id="WP_195133501.1">
    <property type="nucleotide sequence ID" value="NZ_JADLQX010000040.1"/>
</dbReference>